<evidence type="ECO:0000313" key="2">
    <source>
        <dbReference type="EMBL" id="MDY0395360.1"/>
    </source>
</evidence>
<reference evidence="2 3" key="1">
    <citation type="submission" date="2023-10" db="EMBL/GenBank/DDBJ databases">
        <title>Virgibacillus halophilus 5B73C genome.</title>
        <authorList>
            <person name="Miliotis G."/>
            <person name="Sengupta P."/>
            <person name="Hameed A."/>
            <person name="Chuvochina M."/>
            <person name="Mcdonagh F."/>
            <person name="Simpson A.C."/>
            <person name="Singh N.K."/>
            <person name="Rekha P.D."/>
            <person name="Raman K."/>
            <person name="Hugenholtz P."/>
            <person name="Venkateswaran K."/>
        </authorList>
    </citation>
    <scope>NUCLEOTIDE SEQUENCE [LARGE SCALE GENOMIC DNA]</scope>
    <source>
        <strain evidence="2 3">5B73C</strain>
    </source>
</reference>
<dbReference type="GO" id="GO:0016787">
    <property type="term" value="F:hydrolase activity"/>
    <property type="evidence" value="ECO:0007669"/>
    <property type="project" value="UniProtKB-KW"/>
</dbReference>
<feature type="domain" description="Serine aminopeptidase S33" evidence="1">
    <location>
        <begin position="26"/>
        <end position="230"/>
    </location>
</feature>
<dbReference type="InterPro" id="IPR022742">
    <property type="entry name" value="Hydrolase_4"/>
</dbReference>
<evidence type="ECO:0000259" key="1">
    <source>
        <dbReference type="Pfam" id="PF12146"/>
    </source>
</evidence>
<dbReference type="Pfam" id="PF12146">
    <property type="entry name" value="Hydrolase_4"/>
    <property type="match status" value="1"/>
</dbReference>
<dbReference type="InterPro" id="IPR029058">
    <property type="entry name" value="AB_hydrolase_fold"/>
</dbReference>
<accession>A0ABU5C7P8</accession>
<dbReference type="InterPro" id="IPR051044">
    <property type="entry name" value="MAG_DAG_Lipase"/>
</dbReference>
<proteinExistence type="predicted"/>
<evidence type="ECO:0000313" key="3">
    <source>
        <dbReference type="Proteomes" id="UP001281447"/>
    </source>
</evidence>
<gene>
    <name evidence="2" type="ORF">RWE15_14150</name>
</gene>
<organism evidence="2 3">
    <name type="scientific">Tigheibacillus halophilus</name>
    <dbReference type="NCBI Taxonomy" id="361280"/>
    <lineage>
        <taxon>Bacteria</taxon>
        <taxon>Bacillati</taxon>
        <taxon>Bacillota</taxon>
        <taxon>Bacilli</taxon>
        <taxon>Bacillales</taxon>
        <taxon>Bacillaceae</taxon>
        <taxon>Tigheibacillus</taxon>
    </lineage>
</organism>
<protein>
    <submittedName>
        <fullName evidence="2">Alpha/beta fold hydrolase</fullName>
    </submittedName>
</protein>
<dbReference type="PANTHER" id="PTHR11614">
    <property type="entry name" value="PHOSPHOLIPASE-RELATED"/>
    <property type="match status" value="1"/>
</dbReference>
<dbReference type="EMBL" id="JAWDIP010000003">
    <property type="protein sequence ID" value="MDY0395360.1"/>
    <property type="molecule type" value="Genomic_DNA"/>
</dbReference>
<dbReference type="Proteomes" id="UP001281447">
    <property type="component" value="Unassembled WGS sequence"/>
</dbReference>
<dbReference type="Gene3D" id="3.40.50.1820">
    <property type="entry name" value="alpha/beta hydrolase"/>
    <property type="match status" value="1"/>
</dbReference>
<keyword evidence="2" id="KW-0378">Hydrolase</keyword>
<sequence length="252" mass="28536">MKQDVWLRMTDGHEVFVNHWYDEKNQPKAVLQIAHGMAEHSQRYEGFAEFLVNKGVYVVANDHRGHGRTGENSGALGFFAEEYGFEKVVDDLKEVNLFIHEVYPGVPVFMMGHSMGSFLVRRFIQCYHGDISGVVISGTGGSLGLLGKVGKLIAKTQIWTRGKRTESPLMNKLSFGNYNQAIPDVQTDFDWLTKDQDEVKKYMEDPYCGFISTSGFFYDLLSGIEALHQADAMQKNRKRLAFFCLSVEIVTL</sequence>
<dbReference type="SUPFAM" id="SSF53474">
    <property type="entry name" value="alpha/beta-Hydrolases"/>
    <property type="match status" value="1"/>
</dbReference>
<comment type="caution">
    <text evidence="2">The sequence shown here is derived from an EMBL/GenBank/DDBJ whole genome shotgun (WGS) entry which is preliminary data.</text>
</comment>
<keyword evidence="3" id="KW-1185">Reference proteome</keyword>
<name>A0ABU5C7P8_9BACI</name>